<evidence type="ECO:0000256" key="15">
    <source>
        <dbReference type="PROSITE-ProRule" id="PRU00047"/>
    </source>
</evidence>
<dbReference type="EC" id="2.7.7.49" evidence="1"/>
<evidence type="ECO:0000313" key="22">
    <source>
        <dbReference type="EMBL" id="KFD48916.1"/>
    </source>
</evidence>
<feature type="domain" description="Reverse transcriptase" evidence="20">
    <location>
        <begin position="508"/>
        <end position="686"/>
    </location>
</feature>
<dbReference type="SUPFAM" id="SSF56672">
    <property type="entry name" value="DNA/RNA polymerases"/>
    <property type="match status" value="1"/>
</dbReference>
<keyword evidence="5" id="KW-0540">Nuclease</keyword>
<feature type="compositionally biased region" description="Polar residues" evidence="17">
    <location>
        <begin position="239"/>
        <end position="249"/>
    </location>
</feature>
<dbReference type="CDD" id="cd00303">
    <property type="entry name" value="retropepsin_like"/>
    <property type="match status" value="1"/>
</dbReference>
<dbReference type="InterPro" id="IPR036875">
    <property type="entry name" value="Znf_CCHC_sf"/>
</dbReference>
<keyword evidence="13" id="KW-0238">DNA-binding</keyword>
<dbReference type="Pfam" id="PF17919">
    <property type="entry name" value="RT_RNaseH_2"/>
    <property type="match status" value="1"/>
</dbReference>
<dbReference type="InterPro" id="IPR041577">
    <property type="entry name" value="RT_RNaseH_2"/>
</dbReference>
<dbReference type="Gene3D" id="2.40.70.10">
    <property type="entry name" value="Acid Proteases"/>
    <property type="match status" value="1"/>
</dbReference>
<dbReference type="PROSITE" id="PS50878">
    <property type="entry name" value="RT_POL"/>
    <property type="match status" value="1"/>
</dbReference>
<evidence type="ECO:0000256" key="10">
    <source>
        <dbReference type="ARBA" id="ARBA00022884"/>
    </source>
</evidence>
<dbReference type="GO" id="GO:0008270">
    <property type="term" value="F:zinc ion binding"/>
    <property type="evidence" value="ECO:0007669"/>
    <property type="project" value="UniProtKB-KW"/>
</dbReference>
<dbReference type="Gene3D" id="3.10.10.10">
    <property type="entry name" value="HIV Type 1 Reverse Transcriptase, subunit A, domain 1"/>
    <property type="match status" value="1"/>
</dbReference>
<name>A0A085LVC0_9BILA</name>
<evidence type="ECO:0000256" key="1">
    <source>
        <dbReference type="ARBA" id="ARBA00012493"/>
    </source>
</evidence>
<organism evidence="22 23">
    <name type="scientific">Trichuris suis</name>
    <name type="common">pig whipworm</name>
    <dbReference type="NCBI Taxonomy" id="68888"/>
    <lineage>
        <taxon>Eukaryota</taxon>
        <taxon>Metazoa</taxon>
        <taxon>Ecdysozoa</taxon>
        <taxon>Nematoda</taxon>
        <taxon>Enoplea</taxon>
        <taxon>Dorylaimia</taxon>
        <taxon>Trichinellida</taxon>
        <taxon>Trichuridae</taxon>
        <taxon>Trichuris</taxon>
    </lineage>
</organism>
<keyword evidence="14" id="KW-0511">Multifunctional enzyme</keyword>
<dbReference type="InterPro" id="IPR000477">
    <property type="entry name" value="RT_dom"/>
</dbReference>
<keyword evidence="11" id="KW-0229">DNA integration</keyword>
<evidence type="ECO:0000256" key="7">
    <source>
        <dbReference type="ARBA" id="ARBA00022759"/>
    </source>
</evidence>
<evidence type="ECO:0000256" key="4">
    <source>
        <dbReference type="ARBA" id="ARBA00022695"/>
    </source>
</evidence>
<evidence type="ECO:0000256" key="5">
    <source>
        <dbReference type="ARBA" id="ARBA00022722"/>
    </source>
</evidence>
<dbReference type="GO" id="GO:0019899">
    <property type="term" value="F:enzyme binding"/>
    <property type="evidence" value="ECO:0007669"/>
    <property type="project" value="UniProtKB-ARBA"/>
</dbReference>
<keyword evidence="15" id="KW-0479">Metal-binding</keyword>
<keyword evidence="16" id="KW-0175">Coiled coil</keyword>
<dbReference type="PROSITE" id="PS50994">
    <property type="entry name" value="INTEGRASE"/>
    <property type="match status" value="1"/>
</dbReference>
<keyword evidence="9" id="KW-0460">Magnesium</keyword>
<evidence type="ECO:0000256" key="11">
    <source>
        <dbReference type="ARBA" id="ARBA00022908"/>
    </source>
</evidence>
<evidence type="ECO:0000259" key="20">
    <source>
        <dbReference type="PROSITE" id="PS50878"/>
    </source>
</evidence>
<dbReference type="Gene3D" id="1.10.340.70">
    <property type="match status" value="1"/>
</dbReference>
<keyword evidence="3" id="KW-0808">Transferase</keyword>
<keyword evidence="12" id="KW-0695">RNA-directed DNA polymerase</keyword>
<feature type="coiled-coil region" evidence="16">
    <location>
        <begin position="203"/>
        <end position="230"/>
    </location>
</feature>
<protein>
    <recommendedName>
        <fullName evidence="1">RNA-directed DNA polymerase</fullName>
        <ecNumber evidence="1">2.7.7.49</ecNumber>
    </recommendedName>
</protein>
<dbReference type="Proteomes" id="UP000030764">
    <property type="component" value="Unassembled WGS sequence"/>
</dbReference>
<dbReference type="Gene3D" id="4.10.60.10">
    <property type="entry name" value="Zinc finger, CCHC-type"/>
    <property type="match status" value="1"/>
</dbReference>
<dbReference type="GO" id="GO:0003964">
    <property type="term" value="F:RNA-directed DNA polymerase activity"/>
    <property type="evidence" value="ECO:0007669"/>
    <property type="project" value="UniProtKB-KW"/>
</dbReference>
<dbReference type="InterPro" id="IPR043128">
    <property type="entry name" value="Rev_trsase/Diguanyl_cyclase"/>
</dbReference>
<accession>A0A085LVC0</accession>
<evidence type="ECO:0000256" key="3">
    <source>
        <dbReference type="ARBA" id="ARBA00022679"/>
    </source>
</evidence>
<evidence type="ECO:0000313" key="23">
    <source>
        <dbReference type="Proteomes" id="UP000030764"/>
    </source>
</evidence>
<dbReference type="EMBL" id="KL363282">
    <property type="protein sequence ID" value="KFD48916.1"/>
    <property type="molecule type" value="Genomic_DNA"/>
</dbReference>
<sequence length="1128" mass="127670">MAQRMGSCPVRPVVVPQPFNGEGEWAEWLETFEYSSDINGWTDEEKLMWLRLSLSGDAAWLYRRLPAEKRKTYKETIAGLTKKLVDPETEPLKAALFHARTRGKDEDMAKFARELSKLAEQAFPQWPVDHQDKLAFRMAGPRTLEEAVRMAVQAEARARRRKQRVGTCSLVRQEESESDCSEYSANVTAVQRAQATHQTVTFNDRLESRMSRLETRLREVLTKLEQQSLTSVAKGAQGSALSESPTRTPGKNARCFRCGQRGHWRRDCSKNEDSRNHPVVPVIVASGVIRLIIRGQLEQIEVNMLVDSGADWSIIREDTLRKVAPSAIRTLIPESAKRAATATEQPLQLIGKCVLPVRLGKMIVHQLFRVTRDLTVECLLGADFLQRNKCVLDCGQNTLAIKGCRVARWGKTMPETTAGCAQIASDRSRPTPTGHLAVKGEARIDEMIRCVDVELTLAEKRKLRAMLYKARKVFGTSVLDVGRCHVLNTRRLGPIERAEVSALIKQMLKAGIIEPSNSPWAAAIVPVRKKDNSIRLCVDYRKLNEVTRKDAYPLPRIDETLDALAGARYFSTIDLLSGYWQVELTDRAKKTAFITHDGLFHFNVMPFGLTGAPATFQRLMERVLAGLKWNSCVVYLDDIIVFSRSADEHIERLARVFQRLRAAGLKVNASKCRLFRKEVQFLGNVVGQDGIRPDPSLTEKVRNFPVPQCLAEIQSFVGLASYYLKFIRGFAEIAKPLHQLAEKRKPFQWTAECAAAFNKLKEMLVSEPILRLPDFNRPFILDTDASNIAIGAVLSQLDDKGREHPLQSFKNPDGQWARWQQKLQQYEFVIEHRPGRRHANADTLSRIPCPQCGRHSSKKAEGVVGAIILDEADEMRRQQWEDSEIGTVLQAIQDGLPEAEAMSRVRSNSGKFLMANWNRLAIRDGMLVRKRFCENQAGFSWQVVVPSSMVEQVLQQTHHETTGGHLGIDKTVERVRQRFYWPGYRTDARHYVNTCFHCQARNNPATTARAPLQLQRVARPWQKVAIDIMGPLPPTENGNRYILVVMDCFTKFAEAFPLPNQEAKTVLAAVMDQFICRYGIPQSIHTDQGRQFESGTFQMLCRELGIKKTRTTPYHPAGNGQVERMNRT</sequence>
<evidence type="ECO:0000256" key="13">
    <source>
        <dbReference type="ARBA" id="ARBA00023125"/>
    </source>
</evidence>
<dbReference type="SUPFAM" id="SSF50630">
    <property type="entry name" value="Acid proteases"/>
    <property type="match status" value="1"/>
</dbReference>
<dbReference type="GO" id="GO:0003677">
    <property type="term" value="F:DNA binding"/>
    <property type="evidence" value="ECO:0007669"/>
    <property type="project" value="UniProtKB-KW"/>
</dbReference>
<evidence type="ECO:0000259" key="21">
    <source>
        <dbReference type="PROSITE" id="PS50994"/>
    </source>
</evidence>
<dbReference type="InterPro" id="IPR050951">
    <property type="entry name" value="Retrovirus_Pol_polyprotein"/>
</dbReference>
<dbReference type="GO" id="GO:0004519">
    <property type="term" value="F:endonuclease activity"/>
    <property type="evidence" value="ECO:0007669"/>
    <property type="project" value="UniProtKB-KW"/>
</dbReference>
<dbReference type="GO" id="GO:0015074">
    <property type="term" value="P:DNA integration"/>
    <property type="evidence" value="ECO:0007669"/>
    <property type="project" value="UniProtKB-KW"/>
</dbReference>
<keyword evidence="15" id="KW-0863">Zinc-finger</keyword>
<keyword evidence="4" id="KW-0548">Nucleotidyltransferase</keyword>
<dbReference type="Gene3D" id="3.30.70.270">
    <property type="match status" value="2"/>
</dbReference>
<evidence type="ECO:0000256" key="17">
    <source>
        <dbReference type="SAM" id="MobiDB-lite"/>
    </source>
</evidence>
<dbReference type="Pfam" id="PF00078">
    <property type="entry name" value="RVT_1"/>
    <property type="match status" value="1"/>
</dbReference>
<dbReference type="PROSITE" id="PS50158">
    <property type="entry name" value="ZF_CCHC"/>
    <property type="match status" value="1"/>
</dbReference>
<dbReference type="SUPFAM" id="SSF57756">
    <property type="entry name" value="Retrovirus zinc finger-like domains"/>
    <property type="match status" value="1"/>
</dbReference>
<dbReference type="GO" id="GO:0006508">
    <property type="term" value="P:proteolysis"/>
    <property type="evidence" value="ECO:0007669"/>
    <property type="project" value="UniProtKB-KW"/>
</dbReference>
<dbReference type="PROSITE" id="PS50175">
    <property type="entry name" value="ASP_PROT_RETROV"/>
    <property type="match status" value="1"/>
</dbReference>
<dbReference type="InterPro" id="IPR001995">
    <property type="entry name" value="Peptidase_A2_cat"/>
</dbReference>
<dbReference type="Pfam" id="PF00098">
    <property type="entry name" value="zf-CCHC"/>
    <property type="match status" value="1"/>
</dbReference>
<feature type="region of interest" description="Disordered" evidence="17">
    <location>
        <begin position="232"/>
        <end position="253"/>
    </location>
</feature>
<evidence type="ECO:0000256" key="8">
    <source>
        <dbReference type="ARBA" id="ARBA00022801"/>
    </source>
</evidence>
<reference evidence="22 23" key="1">
    <citation type="journal article" date="2014" name="Nat. Genet.">
        <title>Genome and transcriptome of the porcine whipworm Trichuris suis.</title>
        <authorList>
            <person name="Jex A.R."/>
            <person name="Nejsum P."/>
            <person name="Schwarz E.M."/>
            <person name="Hu L."/>
            <person name="Young N.D."/>
            <person name="Hall R.S."/>
            <person name="Korhonen P.K."/>
            <person name="Liao S."/>
            <person name="Thamsborg S."/>
            <person name="Xia J."/>
            <person name="Xu P."/>
            <person name="Wang S."/>
            <person name="Scheerlinck J.P."/>
            <person name="Hofmann A."/>
            <person name="Sternberg P.W."/>
            <person name="Wang J."/>
            <person name="Gasser R.B."/>
        </authorList>
    </citation>
    <scope>NUCLEOTIDE SEQUENCE [LARGE SCALE GENOMIC DNA]</scope>
    <source>
        <strain evidence="22">DCEP-RM93M</strain>
    </source>
</reference>
<keyword evidence="23" id="KW-1185">Reference proteome</keyword>
<dbReference type="AlphaFoldDB" id="A0A085LVC0"/>
<dbReference type="FunFam" id="3.30.420.10:FF:000032">
    <property type="entry name" value="Retrovirus-related Pol polyprotein from transposon 297-like Protein"/>
    <property type="match status" value="1"/>
</dbReference>
<proteinExistence type="predicted"/>
<dbReference type="Gene3D" id="3.30.420.10">
    <property type="entry name" value="Ribonuclease H-like superfamily/Ribonuclease H"/>
    <property type="match status" value="1"/>
</dbReference>
<dbReference type="GO" id="GO:0004190">
    <property type="term" value="F:aspartic-type endopeptidase activity"/>
    <property type="evidence" value="ECO:0007669"/>
    <property type="project" value="UniProtKB-KW"/>
</dbReference>
<keyword evidence="7" id="KW-0255">Endonuclease</keyword>
<dbReference type="InterPro" id="IPR001878">
    <property type="entry name" value="Znf_CCHC"/>
</dbReference>
<evidence type="ECO:0000256" key="14">
    <source>
        <dbReference type="ARBA" id="ARBA00023268"/>
    </source>
</evidence>
<feature type="domain" description="Peptidase A2" evidence="19">
    <location>
        <begin position="302"/>
        <end position="317"/>
    </location>
</feature>
<evidence type="ECO:0000256" key="12">
    <source>
        <dbReference type="ARBA" id="ARBA00022918"/>
    </source>
</evidence>
<evidence type="ECO:0000259" key="18">
    <source>
        <dbReference type="PROSITE" id="PS50158"/>
    </source>
</evidence>
<dbReference type="Pfam" id="PF17921">
    <property type="entry name" value="Integrase_H2C2"/>
    <property type="match status" value="1"/>
</dbReference>
<evidence type="ECO:0000256" key="6">
    <source>
        <dbReference type="ARBA" id="ARBA00022750"/>
    </source>
</evidence>
<dbReference type="InterPro" id="IPR036397">
    <property type="entry name" value="RNaseH_sf"/>
</dbReference>
<evidence type="ECO:0000256" key="16">
    <source>
        <dbReference type="SAM" id="Coils"/>
    </source>
</evidence>
<keyword evidence="15" id="KW-0862">Zinc</keyword>
<keyword evidence="2" id="KW-0645">Protease</keyword>
<dbReference type="InterPro" id="IPR041588">
    <property type="entry name" value="Integrase_H2C2"/>
</dbReference>
<dbReference type="InterPro" id="IPR043502">
    <property type="entry name" value="DNA/RNA_pol_sf"/>
</dbReference>
<dbReference type="FunFam" id="3.30.70.270:FF:000020">
    <property type="entry name" value="Transposon Tf2-6 polyprotein-like Protein"/>
    <property type="match status" value="1"/>
</dbReference>
<dbReference type="CDD" id="cd01647">
    <property type="entry name" value="RT_LTR"/>
    <property type="match status" value="1"/>
</dbReference>
<keyword evidence="10" id="KW-0694">RNA-binding</keyword>
<dbReference type="Pfam" id="PF00665">
    <property type="entry name" value="rve"/>
    <property type="match status" value="1"/>
</dbReference>
<dbReference type="FunFam" id="1.10.340.70:FF:000001">
    <property type="entry name" value="Retrovirus-related Pol polyprotein from transposon gypsy-like Protein"/>
    <property type="match status" value="1"/>
</dbReference>
<keyword evidence="6" id="KW-0064">Aspartyl protease</keyword>
<evidence type="ECO:0000259" key="19">
    <source>
        <dbReference type="PROSITE" id="PS50175"/>
    </source>
</evidence>
<dbReference type="InterPro" id="IPR001584">
    <property type="entry name" value="Integrase_cat-core"/>
</dbReference>
<dbReference type="InterPro" id="IPR021109">
    <property type="entry name" value="Peptidase_aspartic_dom_sf"/>
</dbReference>
<evidence type="ECO:0000256" key="2">
    <source>
        <dbReference type="ARBA" id="ARBA00022670"/>
    </source>
</evidence>
<evidence type="ECO:0000256" key="9">
    <source>
        <dbReference type="ARBA" id="ARBA00022842"/>
    </source>
</evidence>
<feature type="domain" description="Integrase catalytic" evidence="21">
    <location>
        <begin position="1016"/>
        <end position="1128"/>
    </location>
</feature>
<gene>
    <name evidence="22" type="ORF">M513_10279</name>
</gene>
<feature type="domain" description="CCHC-type" evidence="18">
    <location>
        <begin position="254"/>
        <end position="270"/>
    </location>
</feature>
<dbReference type="PANTHER" id="PTHR37984">
    <property type="entry name" value="PROTEIN CBG26694"/>
    <property type="match status" value="1"/>
</dbReference>
<dbReference type="GO" id="GO:0003723">
    <property type="term" value="F:RNA binding"/>
    <property type="evidence" value="ECO:0007669"/>
    <property type="project" value="UniProtKB-KW"/>
</dbReference>
<dbReference type="PROSITE" id="PS00141">
    <property type="entry name" value="ASP_PROTEASE"/>
    <property type="match status" value="1"/>
</dbReference>
<dbReference type="GO" id="GO:0042575">
    <property type="term" value="C:DNA polymerase complex"/>
    <property type="evidence" value="ECO:0007669"/>
    <property type="project" value="UniProtKB-ARBA"/>
</dbReference>
<dbReference type="SMART" id="SM00343">
    <property type="entry name" value="ZnF_C2HC"/>
    <property type="match status" value="1"/>
</dbReference>
<keyword evidence="8" id="KW-0378">Hydrolase</keyword>
<dbReference type="PANTHER" id="PTHR37984:SF5">
    <property type="entry name" value="PROTEIN NYNRIN-LIKE"/>
    <property type="match status" value="1"/>
</dbReference>
<dbReference type="InterPro" id="IPR001969">
    <property type="entry name" value="Aspartic_peptidase_AS"/>
</dbReference>
<dbReference type="SUPFAM" id="SSF53098">
    <property type="entry name" value="Ribonuclease H-like"/>
    <property type="match status" value="1"/>
</dbReference>
<dbReference type="InterPro" id="IPR012337">
    <property type="entry name" value="RNaseH-like_sf"/>
</dbReference>